<evidence type="ECO:0000256" key="4">
    <source>
        <dbReference type="SAM" id="SignalP"/>
    </source>
</evidence>
<dbReference type="Gene3D" id="2.10.60.10">
    <property type="entry name" value="CD59"/>
    <property type="match status" value="1"/>
</dbReference>
<dbReference type="GO" id="GO:0090729">
    <property type="term" value="F:toxin activity"/>
    <property type="evidence" value="ECO:0007669"/>
    <property type="project" value="InterPro"/>
</dbReference>
<dbReference type="CDD" id="cd00206">
    <property type="entry name" value="TFP_snake_toxin"/>
    <property type="match status" value="1"/>
</dbReference>
<dbReference type="FunFam" id="2.10.60.10:FF:000024">
    <property type="entry name" value="Cytotoxin 1"/>
    <property type="match status" value="1"/>
</dbReference>
<dbReference type="InterPro" id="IPR018354">
    <property type="entry name" value="Snake_toxin_con_site"/>
</dbReference>
<evidence type="ECO:0000313" key="5">
    <source>
        <dbReference type="EMBL" id="ADN67577.1"/>
    </source>
</evidence>
<dbReference type="InterPro" id="IPR003571">
    <property type="entry name" value="Snake_3FTx"/>
</dbReference>
<comment type="subcellular location">
    <subcellularLocation>
        <location evidence="1">Secreted</location>
    </subcellularLocation>
</comment>
<dbReference type="Pfam" id="PF21947">
    <property type="entry name" value="Toxin_cobra-type"/>
    <property type="match status" value="1"/>
</dbReference>
<accession>E2ITZ6</accession>
<keyword evidence="2" id="KW-0964">Secreted</keyword>
<organism evidence="5">
    <name type="scientific">Naja atra</name>
    <name type="common">Chinese cobra</name>
    <dbReference type="NCBI Taxonomy" id="8656"/>
    <lineage>
        <taxon>Eukaryota</taxon>
        <taxon>Metazoa</taxon>
        <taxon>Chordata</taxon>
        <taxon>Craniata</taxon>
        <taxon>Vertebrata</taxon>
        <taxon>Euteleostomi</taxon>
        <taxon>Lepidosauria</taxon>
        <taxon>Squamata</taxon>
        <taxon>Bifurcata</taxon>
        <taxon>Unidentata</taxon>
        <taxon>Episquamata</taxon>
        <taxon>Toxicofera</taxon>
        <taxon>Serpentes</taxon>
        <taxon>Colubroidea</taxon>
        <taxon>Elapidae</taxon>
        <taxon>Elapinae</taxon>
        <taxon>Naja</taxon>
    </lineage>
</organism>
<reference evidence="5" key="1">
    <citation type="submission" date="2010-06" db="EMBL/GenBank/DDBJ databases">
        <authorList>
            <person name="Wang W."/>
            <person name="Jiang Y."/>
            <person name="Li Y."/>
            <person name="Xu X."/>
        </authorList>
    </citation>
    <scope>NUCLEOTIDE SEQUENCE</scope>
</reference>
<dbReference type="InterPro" id="IPR054131">
    <property type="entry name" value="Toxin_cobra-type"/>
</dbReference>
<evidence type="ECO:0000256" key="3">
    <source>
        <dbReference type="ARBA" id="ARBA00023157"/>
    </source>
</evidence>
<evidence type="ECO:0000256" key="2">
    <source>
        <dbReference type="ARBA" id="ARBA00022525"/>
    </source>
</evidence>
<dbReference type="SUPFAM" id="SSF57302">
    <property type="entry name" value="Snake toxin-like"/>
    <property type="match status" value="1"/>
</dbReference>
<dbReference type="InterPro" id="IPR045860">
    <property type="entry name" value="Snake_toxin-like_sf"/>
</dbReference>
<name>E2ITZ6_NAJAT</name>
<dbReference type="AlphaFoldDB" id="E2ITZ6"/>
<dbReference type="PROSITE" id="PS00272">
    <property type="entry name" value="SNAKE_TOXIN"/>
    <property type="match status" value="1"/>
</dbReference>
<feature type="chain" id="PRO_5003159845" evidence="4">
    <location>
        <begin position="24"/>
        <end position="86"/>
    </location>
</feature>
<keyword evidence="3" id="KW-1015">Disulfide bond</keyword>
<dbReference type="EMBL" id="HM597718">
    <property type="protein sequence ID" value="ADN67577.1"/>
    <property type="molecule type" value="Genomic_DNA"/>
</dbReference>
<sequence>MKTLLLTLVVVTIVCLDLGYTLTCLICPEKYCNKVHTCLNGEKICFKKYDQRKLLGKRYRRGCAATCPVRKPREIVECCSTDKCNH</sequence>
<dbReference type="GO" id="GO:0005576">
    <property type="term" value="C:extracellular region"/>
    <property type="evidence" value="ECO:0007669"/>
    <property type="project" value="UniProtKB-SubCell"/>
</dbReference>
<keyword evidence="4" id="KW-0732">Signal</keyword>
<evidence type="ECO:0000256" key="1">
    <source>
        <dbReference type="ARBA" id="ARBA00004613"/>
    </source>
</evidence>
<feature type="signal peptide" evidence="4">
    <location>
        <begin position="1"/>
        <end position="23"/>
    </location>
</feature>
<protein>
    <submittedName>
        <fullName evidence="5">Three-finger toxin</fullName>
    </submittedName>
</protein>
<proteinExistence type="predicted"/>